<dbReference type="EMBL" id="JBHMFA010000009">
    <property type="protein sequence ID" value="MFB9105741.1"/>
    <property type="molecule type" value="Genomic_DNA"/>
</dbReference>
<dbReference type="RefSeq" id="WP_290272039.1">
    <property type="nucleotide sequence ID" value="NZ_JAUFQP010000013.1"/>
</dbReference>
<dbReference type="Proteomes" id="UP001589590">
    <property type="component" value="Unassembled WGS sequence"/>
</dbReference>
<comment type="caution">
    <text evidence="1">The sequence shown here is derived from an EMBL/GenBank/DDBJ whole genome shotgun (WGS) entry which is preliminary data.</text>
</comment>
<accession>A0ABV5H1G9</accession>
<keyword evidence="2" id="KW-1185">Reference proteome</keyword>
<proteinExistence type="predicted"/>
<evidence type="ECO:0000313" key="2">
    <source>
        <dbReference type="Proteomes" id="UP001589590"/>
    </source>
</evidence>
<protein>
    <recommendedName>
        <fullName evidence="3">STAS/SEC14 domain-containing protein</fullName>
    </recommendedName>
</protein>
<sequence>MKIYKLSFGVINIHHPRLAEVIINEGVVMDEEIVGQYHDFLLSNLKAPFCLLVNKENAYTYTYKAQVSVADLDAIKAVGVITKSTGAVMATEMLMDMNVPLQSKMKLFGSRADGLAWLAKK</sequence>
<reference evidence="1 2" key="1">
    <citation type="submission" date="2024-09" db="EMBL/GenBank/DDBJ databases">
        <authorList>
            <person name="Sun Q."/>
            <person name="Mori K."/>
        </authorList>
    </citation>
    <scope>NUCLEOTIDE SEQUENCE [LARGE SCALE GENOMIC DNA]</scope>
    <source>
        <strain evidence="1 2">CECT 8300</strain>
    </source>
</reference>
<name>A0ABV5H1G9_9FLAO</name>
<evidence type="ECO:0000313" key="1">
    <source>
        <dbReference type="EMBL" id="MFB9105741.1"/>
    </source>
</evidence>
<evidence type="ECO:0008006" key="3">
    <source>
        <dbReference type="Google" id="ProtNLM"/>
    </source>
</evidence>
<gene>
    <name evidence="1" type="ORF">ACFFU1_12585</name>
</gene>
<organism evidence="1 2">
    <name type="scientific">Algibacter miyuki</name>
    <dbReference type="NCBI Taxonomy" id="1306933"/>
    <lineage>
        <taxon>Bacteria</taxon>
        <taxon>Pseudomonadati</taxon>
        <taxon>Bacteroidota</taxon>
        <taxon>Flavobacteriia</taxon>
        <taxon>Flavobacteriales</taxon>
        <taxon>Flavobacteriaceae</taxon>
        <taxon>Algibacter</taxon>
    </lineage>
</organism>